<keyword evidence="7" id="KW-0413">Isomerase</keyword>
<evidence type="ECO:0000256" key="2">
    <source>
        <dbReference type="ARBA" id="ARBA00007637"/>
    </source>
</evidence>
<comment type="similarity">
    <text evidence="2">Belongs to the NAD(P)-dependent epimerase/dehydratase family.</text>
</comment>
<evidence type="ECO:0000256" key="5">
    <source>
        <dbReference type="ARBA" id="ARBA00033067"/>
    </source>
</evidence>
<reference evidence="7 8" key="1">
    <citation type="submission" date="2022-06" db="EMBL/GenBank/DDBJ databases">
        <title>Sequencing the genomes of 1000 actinobacteria strains.</title>
        <authorList>
            <person name="Klenk H.-P."/>
        </authorList>
    </citation>
    <scope>NUCLEOTIDE SEQUENCE [LARGE SCALE GENOMIC DNA]</scope>
    <source>
        <strain evidence="7 8">DSM 41656</strain>
    </source>
</reference>
<dbReference type="RefSeq" id="WP_253801213.1">
    <property type="nucleotide sequence ID" value="NZ_BAAAUB010000069.1"/>
</dbReference>
<evidence type="ECO:0000313" key="8">
    <source>
        <dbReference type="Proteomes" id="UP001206483"/>
    </source>
</evidence>
<evidence type="ECO:0000256" key="1">
    <source>
        <dbReference type="ARBA" id="ARBA00004947"/>
    </source>
</evidence>
<dbReference type="GO" id="GO:0003978">
    <property type="term" value="F:UDP-glucose 4-epimerase activity"/>
    <property type="evidence" value="ECO:0007669"/>
    <property type="project" value="UniProtKB-EC"/>
</dbReference>
<dbReference type="Proteomes" id="UP001206483">
    <property type="component" value="Unassembled WGS sequence"/>
</dbReference>
<dbReference type="EMBL" id="JAMZDX010000005">
    <property type="protein sequence ID" value="MCP2312263.1"/>
    <property type="molecule type" value="Genomic_DNA"/>
</dbReference>
<protein>
    <recommendedName>
        <fullName evidence="3">UDP-glucose 4-epimerase</fullName>
    </recommendedName>
    <alternativeName>
        <fullName evidence="5">Galactowaldenase</fullName>
    </alternativeName>
    <alternativeName>
        <fullName evidence="4">UDP-galactose 4-epimerase</fullName>
    </alternativeName>
</protein>
<accession>A0ABT1J4B1</accession>
<feature type="domain" description="NAD-dependent epimerase/dehydratase" evidence="6">
    <location>
        <begin position="13"/>
        <end position="243"/>
    </location>
</feature>
<dbReference type="InterPro" id="IPR001509">
    <property type="entry name" value="Epimerase_deHydtase"/>
</dbReference>
<proteinExistence type="inferred from homology"/>
<dbReference type="Pfam" id="PF01370">
    <property type="entry name" value="Epimerase"/>
    <property type="match status" value="1"/>
</dbReference>
<dbReference type="InterPro" id="IPR036291">
    <property type="entry name" value="NAD(P)-bd_dom_sf"/>
</dbReference>
<keyword evidence="8" id="KW-1185">Reference proteome</keyword>
<comment type="pathway">
    <text evidence="1">Carbohydrate metabolism; galactose metabolism.</text>
</comment>
<organism evidence="7 8">
    <name type="scientific">Kitasatospora paracochleata</name>
    <dbReference type="NCBI Taxonomy" id="58354"/>
    <lineage>
        <taxon>Bacteria</taxon>
        <taxon>Bacillati</taxon>
        <taxon>Actinomycetota</taxon>
        <taxon>Actinomycetes</taxon>
        <taxon>Kitasatosporales</taxon>
        <taxon>Streptomycetaceae</taxon>
        <taxon>Kitasatospora</taxon>
    </lineage>
</organism>
<sequence>MTDKRKGRYGMRVLVSGAFGFVGTAVVRQLAAAGHQVRALGHRAEPPAGLPVAEVVRGDVREPAVWREALDGVDAVCHLAALTRGRESVERPQSHWDVNLGGMEALLESLPSGPGRLRVVFGSTAAVYGAPERQPIDERTPPAPGNPYGESKLAAERLLLAHGAADAVVLRCFNAAGTGDVDETRIIPRALAVAAGRHPHLELNGDGSVVRDFVHVDDMARAYLLAVEQPSHRAGAERVFNVGATPASMREIVDAVERVTGRPVPLVHRPALPEAPRLVADTALIRRVLGWRPERSGLTRMIEDAWTSPSP</sequence>
<gene>
    <name evidence="7" type="ORF">FHR36_005429</name>
</gene>
<dbReference type="Gene3D" id="3.90.25.10">
    <property type="entry name" value="UDP-galactose 4-epimerase, domain 1"/>
    <property type="match status" value="1"/>
</dbReference>
<name>A0ABT1J4B1_9ACTN</name>
<comment type="caution">
    <text evidence="7">The sequence shown here is derived from an EMBL/GenBank/DDBJ whole genome shotgun (WGS) entry which is preliminary data.</text>
</comment>
<dbReference type="PANTHER" id="PTHR43725:SF53">
    <property type="entry name" value="UDP-ARABINOSE 4-EPIMERASE 1"/>
    <property type="match status" value="1"/>
</dbReference>
<evidence type="ECO:0000259" key="6">
    <source>
        <dbReference type="Pfam" id="PF01370"/>
    </source>
</evidence>
<dbReference type="PANTHER" id="PTHR43725">
    <property type="entry name" value="UDP-GLUCOSE 4-EPIMERASE"/>
    <property type="match status" value="1"/>
</dbReference>
<evidence type="ECO:0000313" key="7">
    <source>
        <dbReference type="EMBL" id="MCP2312263.1"/>
    </source>
</evidence>
<evidence type="ECO:0000256" key="3">
    <source>
        <dbReference type="ARBA" id="ARBA00018569"/>
    </source>
</evidence>
<dbReference type="Gene3D" id="3.40.50.720">
    <property type="entry name" value="NAD(P)-binding Rossmann-like Domain"/>
    <property type="match status" value="1"/>
</dbReference>
<evidence type="ECO:0000256" key="4">
    <source>
        <dbReference type="ARBA" id="ARBA00031367"/>
    </source>
</evidence>
<dbReference type="SUPFAM" id="SSF51735">
    <property type="entry name" value="NAD(P)-binding Rossmann-fold domains"/>
    <property type="match status" value="1"/>
</dbReference>